<keyword evidence="2" id="KW-1185">Reference proteome</keyword>
<evidence type="ECO:0000313" key="1">
    <source>
        <dbReference type="EMBL" id="CAG2188668.1"/>
    </source>
</evidence>
<dbReference type="Proteomes" id="UP000683360">
    <property type="component" value="Unassembled WGS sequence"/>
</dbReference>
<gene>
    <name evidence="1" type="ORF">MEDL_4095</name>
</gene>
<name>A0A8S3PY95_MYTED</name>
<proteinExistence type="predicted"/>
<organism evidence="1 2">
    <name type="scientific">Mytilus edulis</name>
    <name type="common">Blue mussel</name>
    <dbReference type="NCBI Taxonomy" id="6550"/>
    <lineage>
        <taxon>Eukaryota</taxon>
        <taxon>Metazoa</taxon>
        <taxon>Spiralia</taxon>
        <taxon>Lophotrochozoa</taxon>
        <taxon>Mollusca</taxon>
        <taxon>Bivalvia</taxon>
        <taxon>Autobranchia</taxon>
        <taxon>Pteriomorphia</taxon>
        <taxon>Mytilida</taxon>
        <taxon>Mytiloidea</taxon>
        <taxon>Mytilidae</taxon>
        <taxon>Mytilinae</taxon>
        <taxon>Mytilus</taxon>
    </lineage>
</organism>
<reference evidence="1" key="1">
    <citation type="submission" date="2021-03" db="EMBL/GenBank/DDBJ databases">
        <authorList>
            <person name="Bekaert M."/>
        </authorList>
    </citation>
    <scope>NUCLEOTIDE SEQUENCE</scope>
</reference>
<dbReference type="OrthoDB" id="6077520at2759"/>
<accession>A0A8S3PY95</accession>
<evidence type="ECO:0000313" key="2">
    <source>
        <dbReference type="Proteomes" id="UP000683360"/>
    </source>
</evidence>
<dbReference type="EMBL" id="CAJPWZ010000272">
    <property type="protein sequence ID" value="CAG2188668.1"/>
    <property type="molecule type" value="Genomic_DNA"/>
</dbReference>
<sequence length="209" mass="24060">MFLYSRMYMVTQRRETRRTYVLADIGEHLDAGKRAKETFDVIFEDAGGMKHVSSPLELPRNTKQIYNVKQTQKSAVAGKDRDSMFQLIKACKDQQSLADPYIRVVQCAPEFCCICSSDLQLMEMDMFLTNPSECTIMGIDPTFNLGEFVVTPIVYKNLKLIHRRTGECPTFLGPVLIHQTKTNVSNMHIINNTQRSSYRFRHHKTLTLI</sequence>
<comment type="caution">
    <text evidence="1">The sequence shown here is derived from an EMBL/GenBank/DDBJ whole genome shotgun (WGS) entry which is preliminary data.</text>
</comment>
<dbReference type="AlphaFoldDB" id="A0A8S3PY95"/>
<protein>
    <submittedName>
        <fullName evidence="1">Uncharacterized protein</fullName>
    </submittedName>
</protein>